<proteinExistence type="predicted"/>
<evidence type="ECO:0000256" key="2">
    <source>
        <dbReference type="ARBA" id="ARBA00023043"/>
    </source>
</evidence>
<dbReference type="PROSITE" id="PS50088">
    <property type="entry name" value="ANK_REPEAT"/>
    <property type="match status" value="2"/>
</dbReference>
<feature type="chain" id="PRO_5027961871" evidence="4">
    <location>
        <begin position="24"/>
        <end position="298"/>
    </location>
</feature>
<dbReference type="InterPro" id="IPR036770">
    <property type="entry name" value="Ankyrin_rpt-contain_sf"/>
</dbReference>
<dbReference type="PANTHER" id="PTHR24171:SF9">
    <property type="entry name" value="ANKYRIN REPEAT DOMAIN-CONTAINING PROTEIN 39"/>
    <property type="match status" value="1"/>
</dbReference>
<name>A0A6S6UEZ5_9GAMM</name>
<sequence length="298" mass="31488">MKKIIKSMLVVNIPMILLGSVQAAGWQDSDALNAIDAEPVVRIKNTSASASSYDPVAPAPAPAPVDAMVSAGYEQYAQPMNNDGYQQPVAQTPVDYSVYDQAAYKQQQTEAATLVVHDAASSTPPAQTTAAPLPQTVGADVSPGALGERLLAAARAGNLNDVRLLLRKGANPEFKAHAEALSPLDLVVKGGWVDVAGVFRSEGVNFNKRGKLGVTFLHQAAAAGKLEMVKFLVGAGVSPNMTTDKDWTALHHAARFGHEQIVAYLLAVGADAKHRNSDGFEARDLAVNAKHMQVAQLF</sequence>
<evidence type="ECO:0000256" key="1">
    <source>
        <dbReference type="ARBA" id="ARBA00022737"/>
    </source>
</evidence>
<dbReference type="PROSITE" id="PS50297">
    <property type="entry name" value="ANK_REP_REGION"/>
    <property type="match status" value="2"/>
</dbReference>
<dbReference type="SMART" id="SM00248">
    <property type="entry name" value="ANK"/>
    <property type="match status" value="4"/>
</dbReference>
<keyword evidence="4" id="KW-0732">Signal</keyword>
<gene>
    <name evidence="5" type="ORF">HELGO_WM26082</name>
</gene>
<feature type="repeat" description="ANK" evidence="3">
    <location>
        <begin position="212"/>
        <end position="244"/>
    </location>
</feature>
<accession>A0A6S6UEZ5</accession>
<evidence type="ECO:0000313" key="5">
    <source>
        <dbReference type="EMBL" id="CAA6830619.1"/>
    </source>
</evidence>
<dbReference type="PANTHER" id="PTHR24171">
    <property type="entry name" value="ANKYRIN REPEAT DOMAIN-CONTAINING PROTEIN 39-RELATED"/>
    <property type="match status" value="1"/>
</dbReference>
<reference evidence="5" key="1">
    <citation type="submission" date="2020-01" db="EMBL/GenBank/DDBJ databases">
        <authorList>
            <person name="Meier V. D."/>
            <person name="Meier V D."/>
        </authorList>
    </citation>
    <scope>NUCLEOTIDE SEQUENCE</scope>
    <source>
        <strain evidence="5">HLG_WM_MAG_09</strain>
    </source>
</reference>
<dbReference type="Gene3D" id="1.25.40.20">
    <property type="entry name" value="Ankyrin repeat-containing domain"/>
    <property type="match status" value="1"/>
</dbReference>
<dbReference type="SUPFAM" id="SSF48403">
    <property type="entry name" value="Ankyrin repeat"/>
    <property type="match status" value="1"/>
</dbReference>
<dbReference type="AlphaFoldDB" id="A0A6S6UEZ5"/>
<feature type="signal peptide" evidence="4">
    <location>
        <begin position="1"/>
        <end position="23"/>
    </location>
</feature>
<keyword evidence="2 3" id="KW-0040">ANK repeat</keyword>
<organism evidence="5">
    <name type="scientific">uncultured Thiotrichaceae bacterium</name>
    <dbReference type="NCBI Taxonomy" id="298394"/>
    <lineage>
        <taxon>Bacteria</taxon>
        <taxon>Pseudomonadati</taxon>
        <taxon>Pseudomonadota</taxon>
        <taxon>Gammaproteobacteria</taxon>
        <taxon>Thiotrichales</taxon>
        <taxon>Thiotrichaceae</taxon>
        <taxon>environmental samples</taxon>
    </lineage>
</organism>
<dbReference type="Pfam" id="PF13637">
    <property type="entry name" value="Ank_4"/>
    <property type="match status" value="1"/>
</dbReference>
<evidence type="ECO:0000256" key="4">
    <source>
        <dbReference type="SAM" id="SignalP"/>
    </source>
</evidence>
<protein>
    <submittedName>
        <fullName evidence="5">Uncharacterized protein</fullName>
    </submittedName>
</protein>
<dbReference type="InterPro" id="IPR002110">
    <property type="entry name" value="Ankyrin_rpt"/>
</dbReference>
<keyword evidence="1" id="KW-0677">Repeat</keyword>
<feature type="repeat" description="ANK" evidence="3">
    <location>
        <begin position="245"/>
        <end position="277"/>
    </location>
</feature>
<evidence type="ECO:0000256" key="3">
    <source>
        <dbReference type="PROSITE-ProRule" id="PRU00023"/>
    </source>
</evidence>
<dbReference type="EMBL" id="CACVAT010000605">
    <property type="protein sequence ID" value="CAA6830619.1"/>
    <property type="molecule type" value="Genomic_DNA"/>
</dbReference>